<keyword evidence="3" id="KW-1185">Reference proteome</keyword>
<organism evidence="2 3">
    <name type="scientific">Protopolystoma xenopodis</name>
    <dbReference type="NCBI Taxonomy" id="117903"/>
    <lineage>
        <taxon>Eukaryota</taxon>
        <taxon>Metazoa</taxon>
        <taxon>Spiralia</taxon>
        <taxon>Lophotrochozoa</taxon>
        <taxon>Platyhelminthes</taxon>
        <taxon>Monogenea</taxon>
        <taxon>Polyopisthocotylea</taxon>
        <taxon>Polystomatidea</taxon>
        <taxon>Polystomatidae</taxon>
        <taxon>Protopolystoma</taxon>
    </lineage>
</organism>
<feature type="domain" description="DOP1-like C-terminal" evidence="1">
    <location>
        <begin position="17"/>
        <end position="79"/>
    </location>
</feature>
<dbReference type="GO" id="GO:0005829">
    <property type="term" value="C:cytosol"/>
    <property type="evidence" value="ECO:0007669"/>
    <property type="project" value="GOC"/>
</dbReference>
<evidence type="ECO:0000259" key="1">
    <source>
        <dbReference type="Pfam" id="PF24598"/>
    </source>
</evidence>
<protein>
    <recommendedName>
        <fullName evidence="1">DOP1-like C-terminal domain-containing protein</fullName>
    </recommendedName>
</protein>
<dbReference type="OrthoDB" id="6282271at2759"/>
<dbReference type="Pfam" id="PF24598">
    <property type="entry name" value="DOP1_C"/>
    <property type="match status" value="1"/>
</dbReference>
<dbReference type="InterPro" id="IPR040314">
    <property type="entry name" value="DOP1"/>
</dbReference>
<evidence type="ECO:0000313" key="3">
    <source>
        <dbReference type="Proteomes" id="UP000784294"/>
    </source>
</evidence>
<dbReference type="Proteomes" id="UP000784294">
    <property type="component" value="Unassembled WGS sequence"/>
</dbReference>
<dbReference type="GO" id="GO:0005802">
    <property type="term" value="C:trans-Golgi network"/>
    <property type="evidence" value="ECO:0007669"/>
    <property type="project" value="TreeGrafter"/>
</dbReference>
<name>A0A3S4ZU83_9PLAT</name>
<dbReference type="GO" id="GO:0006895">
    <property type="term" value="P:Golgi to endosome transport"/>
    <property type="evidence" value="ECO:0007669"/>
    <property type="project" value="InterPro"/>
</dbReference>
<accession>A0A3S4ZU83</accession>
<dbReference type="PANTHER" id="PTHR14042">
    <property type="entry name" value="DOPEY-RELATED"/>
    <property type="match status" value="1"/>
</dbReference>
<comment type="caution">
    <text evidence="2">The sequence shown here is derived from an EMBL/GenBank/DDBJ whole genome shotgun (WGS) entry which is preliminary data.</text>
</comment>
<dbReference type="EMBL" id="CAAALY010013714">
    <property type="protein sequence ID" value="VEL12083.1"/>
    <property type="molecule type" value="Genomic_DNA"/>
</dbReference>
<dbReference type="AlphaFoldDB" id="A0A3S4ZU83"/>
<gene>
    <name evidence="2" type="ORF">PXEA_LOCUS5523</name>
</gene>
<reference evidence="2" key="1">
    <citation type="submission" date="2018-11" db="EMBL/GenBank/DDBJ databases">
        <authorList>
            <consortium name="Pathogen Informatics"/>
        </authorList>
    </citation>
    <scope>NUCLEOTIDE SEQUENCE</scope>
</reference>
<dbReference type="GO" id="GO:0005768">
    <property type="term" value="C:endosome"/>
    <property type="evidence" value="ECO:0007669"/>
    <property type="project" value="TreeGrafter"/>
</dbReference>
<dbReference type="InterPro" id="IPR056457">
    <property type="entry name" value="DOP1_C"/>
</dbReference>
<sequence length="138" mass="15857">MYFGFITRIANQHHFSAASQLVASISSYQYTRRAWRRDVFDLFFEPCFFQLLPEALVSWMQIIDNLMTQDKNTFREALSKEHCLVGNFSFLSSRRLATDKHRKSMFLGLGTNLSMLLSVSEFSFGEASVILLIAIGNL</sequence>
<evidence type="ECO:0000313" key="2">
    <source>
        <dbReference type="EMBL" id="VEL12083.1"/>
    </source>
</evidence>
<dbReference type="PANTHER" id="PTHR14042:SF24">
    <property type="entry name" value="PROTEIN DOPEY-1 HOMOLOG"/>
    <property type="match status" value="1"/>
</dbReference>
<proteinExistence type="predicted"/>